<reference evidence="2 3" key="1">
    <citation type="submission" date="2021-03" db="EMBL/GenBank/DDBJ databases">
        <title>First Case of infection caused by Chromobacterium haemolyticum derived from water in China.</title>
        <authorList>
            <person name="Chen J."/>
            <person name="Liu C."/>
        </authorList>
    </citation>
    <scope>NUCLEOTIDE SEQUENCE [LARGE SCALE GENOMIC DNA]</scope>
    <source>
        <strain evidence="2 3">WJ-5</strain>
    </source>
</reference>
<dbReference type="PROSITE" id="PS51257">
    <property type="entry name" value="PROKAR_LIPOPROTEIN"/>
    <property type="match status" value="1"/>
</dbReference>
<proteinExistence type="predicted"/>
<gene>
    <name evidence="2" type="ORF">J1C50_22655</name>
</gene>
<keyword evidence="3" id="KW-1185">Reference proteome</keyword>
<dbReference type="EMBL" id="JAFLRD010000030">
    <property type="protein sequence ID" value="MBO0418316.1"/>
    <property type="molecule type" value="Genomic_DNA"/>
</dbReference>
<dbReference type="Proteomes" id="UP000664349">
    <property type="component" value="Unassembled WGS sequence"/>
</dbReference>
<accession>A0ABS3GTE0</accession>
<name>A0ABS3GTE0_9NEIS</name>
<keyword evidence="1" id="KW-0732">Signal</keyword>
<evidence type="ECO:0000313" key="3">
    <source>
        <dbReference type="Proteomes" id="UP000664349"/>
    </source>
</evidence>
<organism evidence="2 3">
    <name type="scientific">Chromobacterium haemolyticum</name>
    <dbReference type="NCBI Taxonomy" id="394935"/>
    <lineage>
        <taxon>Bacteria</taxon>
        <taxon>Pseudomonadati</taxon>
        <taxon>Pseudomonadota</taxon>
        <taxon>Betaproteobacteria</taxon>
        <taxon>Neisseriales</taxon>
        <taxon>Chromobacteriaceae</taxon>
        <taxon>Chromobacterium</taxon>
    </lineage>
</organism>
<comment type="caution">
    <text evidence="2">The sequence shown here is derived from an EMBL/GenBank/DDBJ whole genome shotgun (WGS) entry which is preliminary data.</text>
</comment>
<protein>
    <recommendedName>
        <fullName evidence="4">Hemagglutinin</fullName>
    </recommendedName>
</protein>
<feature type="chain" id="PRO_5045323445" description="Hemagglutinin" evidence="1">
    <location>
        <begin position="22"/>
        <end position="580"/>
    </location>
</feature>
<feature type="signal peptide" evidence="1">
    <location>
        <begin position="1"/>
        <end position="21"/>
    </location>
</feature>
<sequence>MKSTKTILAVSVISALLSACGGGGGGSAGNSSSGTAVGASASGRMLATDGAEVAALQCSGNACRLPASAGRAQSGSAYQYTNTGVLAQTVSISGAALSTGWQMVVSRVSSGDTSSQAKLGASGLRGGSDAAAERLEAESRAVMAAVGAAARSGALSLRAVGSHRLLAEQAKLQASSYAIGDKRVWHDMDKDSATSLQAMRDLPNGGGKVYVWAQDGLDVSVGSDQADALAERFANSVYPLEASVVSEPWGDDIDPGWRALALPGDTKDVHLVLSRLNDPNQAGGGRLLGYVRWTNALLASAAPTVCGADQECRDVVGKSNQALATFVDLDTFAQADPGRNWTMKGNGPSLALSTLAHEYLHVLYAYNKILRKPPSSGNPTVWENELAAQTMGYLVSADTFTGGRGSDANSHPDLRRGGDFESFLRRPACNLKGWSVAASNYTCYPKALAAGMQMLHQFGAGVMKPWVTGGNTGERALNDGLRAVGGGDYSSLMLRLNTTLALGGNPASGYGFPAKTLNLPANQYFPQGKSLLLPAVPFQAQEIGWSALATAETYKQSLPLSRGVARVTVPANSHLILVKP</sequence>
<dbReference type="RefSeq" id="WP_146176156.1">
    <property type="nucleotide sequence ID" value="NZ_JAEILV010000032.1"/>
</dbReference>
<evidence type="ECO:0000256" key="1">
    <source>
        <dbReference type="SAM" id="SignalP"/>
    </source>
</evidence>
<evidence type="ECO:0008006" key="4">
    <source>
        <dbReference type="Google" id="ProtNLM"/>
    </source>
</evidence>
<evidence type="ECO:0000313" key="2">
    <source>
        <dbReference type="EMBL" id="MBO0418316.1"/>
    </source>
</evidence>